<gene>
    <name evidence="1" type="ORF">Sradi_6998400</name>
</gene>
<sequence length="84" mass="9327">MASGGCVMRHGHHKLYPVHSEYVARTVDSKRGSVPCHYMIESSPMHLEIVYTLKVFGKAIDRSGIGFLDRISRVNASRVLSIVA</sequence>
<reference evidence="1" key="2">
    <citation type="journal article" date="2024" name="Plant">
        <title>Genomic evolution and insights into agronomic trait innovations of Sesamum species.</title>
        <authorList>
            <person name="Miao H."/>
            <person name="Wang L."/>
            <person name="Qu L."/>
            <person name="Liu H."/>
            <person name="Sun Y."/>
            <person name="Le M."/>
            <person name="Wang Q."/>
            <person name="Wei S."/>
            <person name="Zheng Y."/>
            <person name="Lin W."/>
            <person name="Duan Y."/>
            <person name="Cao H."/>
            <person name="Xiong S."/>
            <person name="Wang X."/>
            <person name="Wei L."/>
            <person name="Li C."/>
            <person name="Ma Q."/>
            <person name="Ju M."/>
            <person name="Zhao R."/>
            <person name="Li G."/>
            <person name="Mu C."/>
            <person name="Tian Q."/>
            <person name="Mei H."/>
            <person name="Zhang T."/>
            <person name="Gao T."/>
            <person name="Zhang H."/>
        </authorList>
    </citation>
    <scope>NUCLEOTIDE SEQUENCE</scope>
    <source>
        <strain evidence="1">G02</strain>
    </source>
</reference>
<proteinExistence type="predicted"/>
<protein>
    <submittedName>
        <fullName evidence="1">Uncharacterized protein</fullName>
    </submittedName>
</protein>
<comment type="caution">
    <text evidence="1">The sequence shown here is derived from an EMBL/GenBank/DDBJ whole genome shotgun (WGS) entry which is preliminary data.</text>
</comment>
<dbReference type="EMBL" id="JACGWJ010000454">
    <property type="protein sequence ID" value="KAL0292203.1"/>
    <property type="molecule type" value="Genomic_DNA"/>
</dbReference>
<reference evidence="1" key="1">
    <citation type="submission" date="2020-06" db="EMBL/GenBank/DDBJ databases">
        <authorList>
            <person name="Li T."/>
            <person name="Hu X."/>
            <person name="Zhang T."/>
            <person name="Song X."/>
            <person name="Zhang H."/>
            <person name="Dai N."/>
            <person name="Sheng W."/>
            <person name="Hou X."/>
            <person name="Wei L."/>
        </authorList>
    </citation>
    <scope>NUCLEOTIDE SEQUENCE</scope>
    <source>
        <strain evidence="1">G02</strain>
        <tissue evidence="1">Leaf</tissue>
    </source>
</reference>
<organism evidence="1">
    <name type="scientific">Sesamum radiatum</name>
    <name type="common">Black benniseed</name>
    <dbReference type="NCBI Taxonomy" id="300843"/>
    <lineage>
        <taxon>Eukaryota</taxon>
        <taxon>Viridiplantae</taxon>
        <taxon>Streptophyta</taxon>
        <taxon>Embryophyta</taxon>
        <taxon>Tracheophyta</taxon>
        <taxon>Spermatophyta</taxon>
        <taxon>Magnoliopsida</taxon>
        <taxon>eudicotyledons</taxon>
        <taxon>Gunneridae</taxon>
        <taxon>Pentapetalae</taxon>
        <taxon>asterids</taxon>
        <taxon>lamiids</taxon>
        <taxon>Lamiales</taxon>
        <taxon>Pedaliaceae</taxon>
        <taxon>Sesamum</taxon>
    </lineage>
</organism>
<dbReference type="AlphaFoldDB" id="A0AAW2JEE0"/>
<name>A0AAW2JEE0_SESRA</name>
<accession>A0AAW2JEE0</accession>
<evidence type="ECO:0000313" key="1">
    <source>
        <dbReference type="EMBL" id="KAL0292203.1"/>
    </source>
</evidence>